<dbReference type="Gene3D" id="1.25.40.10">
    <property type="entry name" value="Tetratricopeptide repeat domain"/>
    <property type="match status" value="1"/>
</dbReference>
<dbReference type="SUPFAM" id="SSF46894">
    <property type="entry name" value="C-terminal effector domain of the bipartite response regulators"/>
    <property type="match status" value="1"/>
</dbReference>
<keyword evidence="2" id="KW-0238">DNA-binding</keyword>
<evidence type="ECO:0000256" key="2">
    <source>
        <dbReference type="ARBA" id="ARBA00023125"/>
    </source>
</evidence>
<protein>
    <recommendedName>
        <fullName evidence="5">HTH luxR-type domain-containing protein</fullName>
    </recommendedName>
</protein>
<dbReference type="InterPro" id="IPR000792">
    <property type="entry name" value="Tscrpt_reg_LuxR_C"/>
</dbReference>
<gene>
    <name evidence="6" type="ORF">KIH74_29285</name>
</gene>
<organism evidence="6 7">
    <name type="scientific">Kineosporia corallincola</name>
    <dbReference type="NCBI Taxonomy" id="2835133"/>
    <lineage>
        <taxon>Bacteria</taxon>
        <taxon>Bacillati</taxon>
        <taxon>Actinomycetota</taxon>
        <taxon>Actinomycetes</taxon>
        <taxon>Kineosporiales</taxon>
        <taxon>Kineosporiaceae</taxon>
        <taxon>Kineosporia</taxon>
    </lineage>
</organism>
<evidence type="ECO:0000313" key="7">
    <source>
        <dbReference type="Proteomes" id="UP001197247"/>
    </source>
</evidence>
<dbReference type="InterPro" id="IPR016032">
    <property type="entry name" value="Sig_transdc_resp-reg_C-effctor"/>
</dbReference>
<dbReference type="CDD" id="cd06170">
    <property type="entry name" value="LuxR_C_like"/>
    <property type="match status" value="1"/>
</dbReference>
<feature type="domain" description="HTH luxR-type" evidence="5">
    <location>
        <begin position="787"/>
        <end position="852"/>
    </location>
</feature>
<dbReference type="PANTHER" id="PTHR44688:SF16">
    <property type="entry name" value="DNA-BINDING TRANSCRIPTIONAL ACTIVATOR DEVR_DOSR"/>
    <property type="match status" value="1"/>
</dbReference>
<dbReference type="SMART" id="SM00421">
    <property type="entry name" value="HTH_LUXR"/>
    <property type="match status" value="1"/>
</dbReference>
<evidence type="ECO:0000256" key="1">
    <source>
        <dbReference type="ARBA" id="ARBA00023015"/>
    </source>
</evidence>
<dbReference type="InterPro" id="IPR011990">
    <property type="entry name" value="TPR-like_helical_dom_sf"/>
</dbReference>
<reference evidence="6 7" key="1">
    <citation type="submission" date="2021-05" db="EMBL/GenBank/DDBJ databases">
        <title>Kineosporia and Streptomyces sp. nov. two new marine actinobacteria isolated from Coral.</title>
        <authorList>
            <person name="Buangrab K."/>
            <person name="Sutthacheep M."/>
            <person name="Yeemin T."/>
            <person name="Harunari E."/>
            <person name="Igarashi Y."/>
            <person name="Kanchanasin P."/>
            <person name="Tanasupawat S."/>
            <person name="Phongsopitanun W."/>
        </authorList>
    </citation>
    <scope>NUCLEOTIDE SEQUENCE [LARGE SCALE GENOMIC DNA]</scope>
    <source>
        <strain evidence="6 7">J2-2</strain>
    </source>
</reference>
<evidence type="ECO:0000256" key="4">
    <source>
        <dbReference type="SAM" id="MobiDB-lite"/>
    </source>
</evidence>
<name>A0ABS5TPN6_9ACTN</name>
<evidence type="ECO:0000259" key="5">
    <source>
        <dbReference type="PROSITE" id="PS50043"/>
    </source>
</evidence>
<dbReference type="EMBL" id="JAHBAY010000015">
    <property type="protein sequence ID" value="MBT0773073.1"/>
    <property type="molecule type" value="Genomic_DNA"/>
</dbReference>
<dbReference type="Gene3D" id="1.10.10.10">
    <property type="entry name" value="Winged helix-like DNA-binding domain superfamily/Winged helix DNA-binding domain"/>
    <property type="match status" value="1"/>
</dbReference>
<dbReference type="PROSITE" id="PS50043">
    <property type="entry name" value="HTH_LUXR_2"/>
    <property type="match status" value="1"/>
</dbReference>
<dbReference type="RefSeq" id="WP_214159606.1">
    <property type="nucleotide sequence ID" value="NZ_JAHBAY010000015.1"/>
</dbReference>
<dbReference type="PANTHER" id="PTHR44688">
    <property type="entry name" value="DNA-BINDING TRANSCRIPTIONAL ACTIVATOR DEVR_DOSR"/>
    <property type="match status" value="1"/>
</dbReference>
<dbReference type="InterPro" id="IPR036388">
    <property type="entry name" value="WH-like_DNA-bd_sf"/>
</dbReference>
<keyword evidence="7" id="KW-1185">Reference proteome</keyword>
<keyword evidence="3" id="KW-0804">Transcription</keyword>
<evidence type="ECO:0000256" key="3">
    <source>
        <dbReference type="ARBA" id="ARBA00023163"/>
    </source>
</evidence>
<comment type="caution">
    <text evidence="6">The sequence shown here is derived from an EMBL/GenBank/DDBJ whole genome shotgun (WGS) entry which is preliminary data.</text>
</comment>
<sequence>MSSVRRHSDEAGRAWCEVTDGWWFRDAVLRLPELCPDRPFLVVAAPPGSGRGRLVRHWLRPAPSWTHIGLGVRPGSREGLLEEDVEPAIRRHLLQNPGGFIVLDGVEALTPGELERIVTDFPPGPRLILVGRGEVLPPATAVRLAGRVAEVRAGDLWWPVEVVRSQLAELCGVRIDAEQAGRLHRLSGGWPAGVLALGREGAPEADPVLTGRVLADLVAGLLLSGIPSDLEEFVLATAPLPGLAADPELCAALVPGADPVVMSDTARRWGLTLDQWPAPAAGRGPDSARPEPAVGGYHPWLVVGARRTLARLGRPPAGNLLRAGDLASSLARPDAAVPCYLEARAWPQVLVELERAAPQGFSGWDTSFLHATLTALPAPAWAGNPGHRALIALAAAICGDRLLSAEVLARPAEVPWWHAATGLIAALGNDSTPGAGRVPGAGGAPVPTAALPAFFGLHDTDALTAARHLLAARHALFAAEPDSAAEHLGQAWAAGAEKLPRYLLLAGLGVEALAAAWGGELSAAQRLADRARRLAGQTGSPGQAGRSGRADLSGHPMLATAVLAEAETLRARGEPGQALLVLDGSADVLGADFVVGVGEGPAVGGAYRVLRARLLLDLGDPGARDELERLRQNGDEHLPPALAARLALGRSRLAELDGDLAAAQAELEAAPAVPCVLSARLFLALRRQQASRARDLLDAWSAETGLDDRLRRTLAEAALALAAGRRGAAAEAVNTALLAAEPDGHLRVFLDGPAALRTLISTALRRSPDASHWRRTLIGRLDEAGAAADGGSGVTRRELVVLEQLTTDRTHAQIAAALFVSENTLKSHCRNLYRKLGVHSREEAVRIARVRGWLSPRGDVVVDVNITRTPDIVEL</sequence>
<keyword evidence="1" id="KW-0805">Transcription regulation</keyword>
<feature type="region of interest" description="Disordered" evidence="4">
    <location>
        <begin position="532"/>
        <end position="552"/>
    </location>
</feature>
<accession>A0ABS5TPN6</accession>
<dbReference type="Proteomes" id="UP001197247">
    <property type="component" value="Unassembled WGS sequence"/>
</dbReference>
<dbReference type="Pfam" id="PF00196">
    <property type="entry name" value="GerE"/>
    <property type="match status" value="1"/>
</dbReference>
<evidence type="ECO:0000313" key="6">
    <source>
        <dbReference type="EMBL" id="MBT0773073.1"/>
    </source>
</evidence>
<proteinExistence type="predicted"/>